<dbReference type="EMBL" id="JAAFYZ010000104">
    <property type="protein sequence ID" value="MBS2550498.1"/>
    <property type="molecule type" value="Genomic_DNA"/>
</dbReference>
<sequence length="148" mass="16089">MSKRVKRRRRFGGGVGASGPRAERTRAVRALGGRLGGLRQQWLTRSATGWDAHLLTVAHLEVMEASRRWFAAAGRATCVHGELCEGTACLPCLFAEDANETARVRAVRDIIRYGGWGAPEPWAQSRARVCSVRVHSIPVGQAGWALAS</sequence>
<reference evidence="2 3" key="1">
    <citation type="submission" date="2020-02" db="EMBL/GenBank/DDBJ databases">
        <title>Acidophilic actinobacteria isolated from forest soil.</title>
        <authorList>
            <person name="Golinska P."/>
        </authorList>
    </citation>
    <scope>NUCLEOTIDE SEQUENCE [LARGE SCALE GENOMIC DNA]</scope>
    <source>
        <strain evidence="2 3">NL8</strain>
    </source>
</reference>
<proteinExistence type="predicted"/>
<feature type="compositionally biased region" description="Basic residues" evidence="1">
    <location>
        <begin position="1"/>
        <end position="11"/>
    </location>
</feature>
<feature type="region of interest" description="Disordered" evidence="1">
    <location>
        <begin position="1"/>
        <end position="22"/>
    </location>
</feature>
<protein>
    <submittedName>
        <fullName evidence="2">Uncharacterized protein</fullName>
    </submittedName>
</protein>
<name>A0ABS5KWR7_9ACTN</name>
<evidence type="ECO:0000313" key="2">
    <source>
        <dbReference type="EMBL" id="MBS2550498.1"/>
    </source>
</evidence>
<keyword evidence="3" id="KW-1185">Reference proteome</keyword>
<gene>
    <name evidence="2" type="ORF">KGQ19_26865</name>
</gene>
<evidence type="ECO:0000313" key="3">
    <source>
        <dbReference type="Proteomes" id="UP000730482"/>
    </source>
</evidence>
<accession>A0ABS5KWR7</accession>
<comment type="caution">
    <text evidence="2">The sequence shown here is derived from an EMBL/GenBank/DDBJ whole genome shotgun (WGS) entry which is preliminary data.</text>
</comment>
<evidence type="ECO:0000256" key="1">
    <source>
        <dbReference type="SAM" id="MobiDB-lite"/>
    </source>
</evidence>
<organism evidence="2 3">
    <name type="scientific">Catenulispora pinistramenti</name>
    <dbReference type="NCBI Taxonomy" id="2705254"/>
    <lineage>
        <taxon>Bacteria</taxon>
        <taxon>Bacillati</taxon>
        <taxon>Actinomycetota</taxon>
        <taxon>Actinomycetes</taxon>
        <taxon>Catenulisporales</taxon>
        <taxon>Catenulisporaceae</taxon>
        <taxon>Catenulispora</taxon>
    </lineage>
</organism>
<dbReference type="Proteomes" id="UP000730482">
    <property type="component" value="Unassembled WGS sequence"/>
</dbReference>
<dbReference type="RefSeq" id="WP_212013401.1">
    <property type="nucleotide sequence ID" value="NZ_JAAFYZ010000104.1"/>
</dbReference>